<name>A0A0D7AUH0_9AGAR</name>
<protein>
    <submittedName>
        <fullName evidence="1">Uncharacterized protein</fullName>
    </submittedName>
</protein>
<proteinExistence type="predicted"/>
<evidence type="ECO:0000313" key="1">
    <source>
        <dbReference type="EMBL" id="KIY61494.1"/>
    </source>
</evidence>
<organism evidence="1 2">
    <name type="scientific">Cylindrobasidium torrendii FP15055 ss-10</name>
    <dbReference type="NCBI Taxonomy" id="1314674"/>
    <lineage>
        <taxon>Eukaryota</taxon>
        <taxon>Fungi</taxon>
        <taxon>Dikarya</taxon>
        <taxon>Basidiomycota</taxon>
        <taxon>Agaricomycotina</taxon>
        <taxon>Agaricomycetes</taxon>
        <taxon>Agaricomycetidae</taxon>
        <taxon>Agaricales</taxon>
        <taxon>Marasmiineae</taxon>
        <taxon>Physalacriaceae</taxon>
        <taxon>Cylindrobasidium</taxon>
    </lineage>
</organism>
<dbReference type="EMBL" id="KN880931">
    <property type="protein sequence ID" value="KIY61494.1"/>
    <property type="molecule type" value="Genomic_DNA"/>
</dbReference>
<gene>
    <name evidence="1" type="ORF">CYLTODRAFT_495231</name>
</gene>
<reference evidence="1 2" key="1">
    <citation type="journal article" date="2015" name="Fungal Genet. Biol.">
        <title>Evolution of novel wood decay mechanisms in Agaricales revealed by the genome sequences of Fistulina hepatica and Cylindrobasidium torrendii.</title>
        <authorList>
            <person name="Floudas D."/>
            <person name="Held B.W."/>
            <person name="Riley R."/>
            <person name="Nagy L.G."/>
            <person name="Koehler G."/>
            <person name="Ransdell A.S."/>
            <person name="Younus H."/>
            <person name="Chow J."/>
            <person name="Chiniquy J."/>
            <person name="Lipzen A."/>
            <person name="Tritt A."/>
            <person name="Sun H."/>
            <person name="Haridas S."/>
            <person name="LaButti K."/>
            <person name="Ohm R.A."/>
            <person name="Kues U."/>
            <person name="Blanchette R.A."/>
            <person name="Grigoriev I.V."/>
            <person name="Minto R.E."/>
            <person name="Hibbett D.S."/>
        </authorList>
    </citation>
    <scope>NUCLEOTIDE SEQUENCE [LARGE SCALE GENOMIC DNA]</scope>
    <source>
        <strain evidence="1 2">FP15055 ss-10</strain>
    </source>
</reference>
<dbReference type="Proteomes" id="UP000054007">
    <property type="component" value="Unassembled WGS sequence"/>
</dbReference>
<accession>A0A0D7AUH0</accession>
<sequence>MLAYSQARHRLPRLPVDCLSERAYLGPRSLSRPTTAPSFVKAIGTTGVLTRGIRATCSPPRTCGPKTPGCTYEGYRNLPVSQRRKPTIVRDEEMFASPEGWELCLVDRPVESGAAPTVSEAASGEGGRVGVRAASNWTVRNGYSTQR</sequence>
<evidence type="ECO:0000313" key="2">
    <source>
        <dbReference type="Proteomes" id="UP000054007"/>
    </source>
</evidence>
<keyword evidence="2" id="KW-1185">Reference proteome</keyword>
<dbReference type="AlphaFoldDB" id="A0A0D7AUH0"/>